<name>L0DH26_SINAD</name>
<reference evidence="2 3" key="1">
    <citation type="submission" date="2012-02" db="EMBL/GenBank/DDBJ databases">
        <title>Complete sequence of chromosome of Singulisphaera acidiphila DSM 18658.</title>
        <authorList>
            <consortium name="US DOE Joint Genome Institute (JGI-PGF)"/>
            <person name="Lucas S."/>
            <person name="Copeland A."/>
            <person name="Lapidus A."/>
            <person name="Glavina del Rio T."/>
            <person name="Dalin E."/>
            <person name="Tice H."/>
            <person name="Bruce D."/>
            <person name="Goodwin L."/>
            <person name="Pitluck S."/>
            <person name="Peters L."/>
            <person name="Ovchinnikova G."/>
            <person name="Chertkov O."/>
            <person name="Kyrpides N."/>
            <person name="Mavromatis K."/>
            <person name="Ivanova N."/>
            <person name="Brettin T."/>
            <person name="Detter J.C."/>
            <person name="Han C."/>
            <person name="Larimer F."/>
            <person name="Land M."/>
            <person name="Hauser L."/>
            <person name="Markowitz V."/>
            <person name="Cheng J.-F."/>
            <person name="Hugenholtz P."/>
            <person name="Woyke T."/>
            <person name="Wu D."/>
            <person name="Tindall B."/>
            <person name="Pomrenke H."/>
            <person name="Brambilla E."/>
            <person name="Klenk H.-P."/>
            <person name="Eisen J.A."/>
        </authorList>
    </citation>
    <scope>NUCLEOTIDE SEQUENCE [LARGE SCALE GENOMIC DNA]</scope>
    <source>
        <strain evidence="3">ATCC BAA-1392 / DSM 18658 / VKM B-2454 / MOB10</strain>
    </source>
</reference>
<organism evidence="2 3">
    <name type="scientific">Singulisphaera acidiphila (strain ATCC BAA-1392 / DSM 18658 / VKM B-2454 / MOB10)</name>
    <dbReference type="NCBI Taxonomy" id="886293"/>
    <lineage>
        <taxon>Bacteria</taxon>
        <taxon>Pseudomonadati</taxon>
        <taxon>Planctomycetota</taxon>
        <taxon>Planctomycetia</taxon>
        <taxon>Isosphaerales</taxon>
        <taxon>Isosphaeraceae</taxon>
        <taxon>Singulisphaera</taxon>
    </lineage>
</organism>
<dbReference type="NCBIfam" id="TIGR02532">
    <property type="entry name" value="IV_pilin_GFxxxE"/>
    <property type="match status" value="1"/>
</dbReference>
<dbReference type="EMBL" id="CP003364">
    <property type="protein sequence ID" value="AGA28562.1"/>
    <property type="molecule type" value="Genomic_DNA"/>
</dbReference>
<dbReference type="InterPro" id="IPR045584">
    <property type="entry name" value="Pilin-like"/>
</dbReference>
<dbReference type="eggNOG" id="COG4968">
    <property type="taxonomic scope" value="Bacteria"/>
</dbReference>
<dbReference type="Gene3D" id="3.30.700.10">
    <property type="entry name" value="Glycoprotein, Type 4 Pilin"/>
    <property type="match status" value="1"/>
</dbReference>
<dbReference type="KEGG" id="saci:Sinac_4366"/>
<proteinExistence type="predicted"/>
<dbReference type="AlphaFoldDB" id="L0DH26"/>
<sequence>MRSVSMPRSARGFTLIELLVVISIIGVLIALLLPAVQAAREAARRAQCSNNLKQMGLAFHNYHSTHDTFPPGYITKTETNQTNSPETGPGWGWGAMILNDLEQKSLYNAVNFSLQITDPGSKTSRTAILSVFLCPSSTGGNGTLTLNNASGTPLTTDLSPGQYVASAGQWEVEEFPAQNNGIFYRNSRVGLRDITDGSSSTMMAGERSRNVADATWVGVIPSARVCTNPKWSIQKCETANVMVLGHTGPSPDQRWVDVPNYKGAGPDDFWSLHPGGCNFLFSDGSVRFIKESVNPRIFSFLSTRAGGEVVSADQF</sequence>
<accession>L0DH26</accession>
<dbReference type="Pfam" id="PF07963">
    <property type="entry name" value="N_methyl"/>
    <property type="match status" value="1"/>
</dbReference>
<dbReference type="InterPro" id="IPR027558">
    <property type="entry name" value="Pre_pil_HX9DG_C"/>
</dbReference>
<feature type="domain" description="DUF1559" evidence="1">
    <location>
        <begin position="37"/>
        <end position="295"/>
    </location>
</feature>
<dbReference type="PROSITE" id="PS00409">
    <property type="entry name" value="PROKAR_NTER_METHYL"/>
    <property type="match status" value="1"/>
</dbReference>
<dbReference type="NCBIfam" id="TIGR04294">
    <property type="entry name" value="pre_pil_HX9DG"/>
    <property type="match status" value="1"/>
</dbReference>
<dbReference type="SUPFAM" id="SSF54523">
    <property type="entry name" value="Pili subunits"/>
    <property type="match status" value="1"/>
</dbReference>
<dbReference type="PANTHER" id="PTHR30093:SF2">
    <property type="entry name" value="TYPE II SECRETION SYSTEM PROTEIN H"/>
    <property type="match status" value="1"/>
</dbReference>
<dbReference type="InterPro" id="IPR012902">
    <property type="entry name" value="N_methyl_site"/>
</dbReference>
<dbReference type="Proteomes" id="UP000010798">
    <property type="component" value="Chromosome"/>
</dbReference>
<protein>
    <submittedName>
        <fullName evidence="2">Prepilin-type N-terminal cleavage/methylation domain-containing protein</fullName>
    </submittedName>
</protein>
<dbReference type="STRING" id="886293.Sinac_4366"/>
<evidence type="ECO:0000259" key="1">
    <source>
        <dbReference type="Pfam" id="PF07596"/>
    </source>
</evidence>
<gene>
    <name evidence="2" type="ordered locus">Sinac_4366</name>
</gene>
<evidence type="ECO:0000313" key="2">
    <source>
        <dbReference type="EMBL" id="AGA28562.1"/>
    </source>
</evidence>
<dbReference type="HOGENOM" id="CLU_041661_0_0_0"/>
<keyword evidence="3" id="KW-1185">Reference proteome</keyword>
<dbReference type="Pfam" id="PF07596">
    <property type="entry name" value="SBP_bac_10"/>
    <property type="match status" value="1"/>
</dbReference>
<dbReference type="PANTHER" id="PTHR30093">
    <property type="entry name" value="GENERAL SECRETION PATHWAY PROTEIN G"/>
    <property type="match status" value="1"/>
</dbReference>
<dbReference type="InterPro" id="IPR011453">
    <property type="entry name" value="DUF1559"/>
</dbReference>
<dbReference type="RefSeq" id="WP_015247685.1">
    <property type="nucleotide sequence ID" value="NC_019892.1"/>
</dbReference>
<dbReference type="OrthoDB" id="255848at2"/>
<evidence type="ECO:0000313" key="3">
    <source>
        <dbReference type="Proteomes" id="UP000010798"/>
    </source>
</evidence>